<evidence type="ECO:0000313" key="6">
    <source>
        <dbReference type="Proteomes" id="UP000184476"/>
    </source>
</evidence>
<dbReference type="InterPro" id="IPR000634">
    <property type="entry name" value="Ser/Thr_deHydtase_PyrdxlP-BS"/>
</dbReference>
<dbReference type="PANTHER" id="PTHR48078:SF6">
    <property type="entry name" value="L-THREONINE DEHYDRATASE CATABOLIC TDCB"/>
    <property type="match status" value="1"/>
</dbReference>
<evidence type="ECO:0000256" key="3">
    <source>
        <dbReference type="ARBA" id="ARBA00023239"/>
    </source>
</evidence>
<organism evidence="5 6">
    <name type="scientific">Seinonella peptonophila</name>
    <dbReference type="NCBI Taxonomy" id="112248"/>
    <lineage>
        <taxon>Bacteria</taxon>
        <taxon>Bacillati</taxon>
        <taxon>Bacillota</taxon>
        <taxon>Bacilli</taxon>
        <taxon>Bacillales</taxon>
        <taxon>Thermoactinomycetaceae</taxon>
        <taxon>Seinonella</taxon>
    </lineage>
</organism>
<name>A0A1M4TYW2_9BACL</name>
<dbReference type="PANTHER" id="PTHR48078">
    <property type="entry name" value="THREONINE DEHYDRATASE, MITOCHONDRIAL-RELATED"/>
    <property type="match status" value="1"/>
</dbReference>
<keyword evidence="2" id="KW-0663">Pyridoxal phosphate</keyword>
<dbReference type="GO" id="GO:0030170">
    <property type="term" value="F:pyridoxal phosphate binding"/>
    <property type="evidence" value="ECO:0007669"/>
    <property type="project" value="InterPro"/>
</dbReference>
<dbReference type="OrthoDB" id="9811476at2"/>
<comment type="cofactor">
    <cofactor evidence="1">
        <name>pyridoxal 5'-phosphate</name>
        <dbReference type="ChEBI" id="CHEBI:597326"/>
    </cofactor>
</comment>
<evidence type="ECO:0000256" key="1">
    <source>
        <dbReference type="ARBA" id="ARBA00001933"/>
    </source>
</evidence>
<keyword evidence="3" id="KW-0456">Lyase</keyword>
<protein>
    <submittedName>
        <fullName evidence="5">Threonine dehydratase</fullName>
    </submittedName>
</protein>
<dbReference type="GO" id="GO:0006565">
    <property type="term" value="P:L-serine catabolic process"/>
    <property type="evidence" value="ECO:0007669"/>
    <property type="project" value="TreeGrafter"/>
</dbReference>
<dbReference type="GO" id="GO:0006567">
    <property type="term" value="P:L-threonine catabolic process"/>
    <property type="evidence" value="ECO:0007669"/>
    <property type="project" value="TreeGrafter"/>
</dbReference>
<accession>A0A1M4TYW2</accession>
<dbReference type="GO" id="GO:0004794">
    <property type="term" value="F:threonine deaminase activity"/>
    <property type="evidence" value="ECO:0007669"/>
    <property type="project" value="TreeGrafter"/>
</dbReference>
<evidence type="ECO:0000259" key="4">
    <source>
        <dbReference type="Pfam" id="PF00291"/>
    </source>
</evidence>
<dbReference type="InterPro" id="IPR050147">
    <property type="entry name" value="Ser/Thr_Dehydratase"/>
</dbReference>
<dbReference type="SUPFAM" id="SSF53686">
    <property type="entry name" value="Tryptophan synthase beta subunit-like PLP-dependent enzymes"/>
    <property type="match status" value="1"/>
</dbReference>
<dbReference type="InterPro" id="IPR036052">
    <property type="entry name" value="TrpB-like_PALP_sf"/>
</dbReference>
<proteinExistence type="predicted"/>
<dbReference type="EMBL" id="FQVL01000001">
    <property type="protein sequence ID" value="SHE49711.1"/>
    <property type="molecule type" value="Genomic_DNA"/>
</dbReference>
<dbReference type="GO" id="GO:0003941">
    <property type="term" value="F:L-serine ammonia-lyase activity"/>
    <property type="evidence" value="ECO:0007669"/>
    <property type="project" value="TreeGrafter"/>
</dbReference>
<dbReference type="GO" id="GO:0009097">
    <property type="term" value="P:isoleucine biosynthetic process"/>
    <property type="evidence" value="ECO:0007669"/>
    <property type="project" value="TreeGrafter"/>
</dbReference>
<keyword evidence="6" id="KW-1185">Reference proteome</keyword>
<feature type="domain" description="Tryptophan synthase beta chain-like PALP" evidence="4">
    <location>
        <begin position="26"/>
        <end position="308"/>
    </location>
</feature>
<evidence type="ECO:0000313" key="5">
    <source>
        <dbReference type="EMBL" id="SHE49711.1"/>
    </source>
</evidence>
<dbReference type="STRING" id="112248.SAMN05444392_101720"/>
<gene>
    <name evidence="5" type="ORF">SAMN05444392_101720</name>
</gene>
<dbReference type="PROSITE" id="PS00165">
    <property type="entry name" value="DEHYDRATASE_SER_THR"/>
    <property type="match status" value="1"/>
</dbReference>
<evidence type="ECO:0000256" key="2">
    <source>
        <dbReference type="ARBA" id="ARBA00022898"/>
    </source>
</evidence>
<dbReference type="Gene3D" id="3.40.50.1100">
    <property type="match status" value="2"/>
</dbReference>
<dbReference type="InterPro" id="IPR001926">
    <property type="entry name" value="TrpB-like_PALP"/>
</dbReference>
<sequence length="325" mass="34624">MRDQTGGTLVQVTFSDIVQAADNIEGKVENTPLLYWDDVSNLAKAEVWVKFENWQIGGAFKARGAYNLVSSLGSGDFVTVSSGSFGKVMAKAIAEKPGASLTTVVPFTVPEHKIKAIQYYGSEVIKYGAEYKEAEAFAYDLAAQTGRRMLDLESKEAIAGQGTVALEALEFEDFDVILAPAGSGGLVCATAIVAKNLCPRAKVFGVQSEASPAWYASFQAKKLVPVEYKSSIAESLHGGISQSLLDLALEVVDGFVLVSEASIEYAINLAAKKICMIFEGSGAVGIAALLSRRVPDVEGKKVLVIASGGNLSLDALTDIFKRYRD</sequence>
<dbReference type="Pfam" id="PF00291">
    <property type="entry name" value="PALP"/>
    <property type="match status" value="1"/>
</dbReference>
<reference evidence="5 6" key="1">
    <citation type="submission" date="2016-11" db="EMBL/GenBank/DDBJ databases">
        <authorList>
            <person name="Jaros S."/>
            <person name="Januszkiewicz K."/>
            <person name="Wedrychowicz H."/>
        </authorList>
    </citation>
    <scope>NUCLEOTIDE SEQUENCE [LARGE SCALE GENOMIC DNA]</scope>
    <source>
        <strain evidence="5 6">DSM 44666</strain>
    </source>
</reference>
<dbReference type="AlphaFoldDB" id="A0A1M4TYW2"/>
<dbReference type="Proteomes" id="UP000184476">
    <property type="component" value="Unassembled WGS sequence"/>
</dbReference>